<dbReference type="Proteomes" id="UP000467193">
    <property type="component" value="Chromosome"/>
</dbReference>
<dbReference type="InterPro" id="IPR043138">
    <property type="entry name" value="GGT_lsub"/>
</dbReference>
<reference evidence="1 2" key="1">
    <citation type="journal article" date="2019" name="Emerg. Microbes Infect.">
        <title>Comprehensive subspecies identification of 175 nontuberculous mycobacteria species based on 7547 genomic profiles.</title>
        <authorList>
            <person name="Matsumoto Y."/>
            <person name="Kinjo T."/>
            <person name="Motooka D."/>
            <person name="Nabeya D."/>
            <person name="Jung N."/>
            <person name="Uechi K."/>
            <person name="Horii T."/>
            <person name="Iida T."/>
            <person name="Fujita J."/>
            <person name="Nakamura S."/>
        </authorList>
    </citation>
    <scope>NUCLEOTIDE SEQUENCE [LARGE SCALE GENOMIC DNA]</scope>
    <source>
        <strain evidence="1 2">JCM 17899</strain>
    </source>
</reference>
<dbReference type="PRINTS" id="PR01210">
    <property type="entry name" value="GGTRANSPTASE"/>
</dbReference>
<keyword evidence="2" id="KW-1185">Reference proteome</keyword>
<dbReference type="EMBL" id="AP022588">
    <property type="protein sequence ID" value="BBY28497.1"/>
    <property type="molecule type" value="Genomic_DNA"/>
</dbReference>
<gene>
    <name evidence="1" type="primary">ggt</name>
    <name evidence="1" type="ORF">MSEDJ_25930</name>
</gene>
<dbReference type="KEGG" id="msei:MSEDJ_25930"/>
<dbReference type="SUPFAM" id="SSF56235">
    <property type="entry name" value="N-terminal nucleophile aminohydrolases (Ntn hydrolases)"/>
    <property type="match status" value="1"/>
</dbReference>
<dbReference type="Gene3D" id="1.10.246.130">
    <property type="match status" value="1"/>
</dbReference>
<evidence type="ECO:0000313" key="1">
    <source>
        <dbReference type="EMBL" id="BBY28497.1"/>
    </source>
</evidence>
<dbReference type="InterPro" id="IPR052896">
    <property type="entry name" value="GGT-like_enzyme"/>
</dbReference>
<name>A0A7I7QRC4_9MYCO</name>
<proteinExistence type="predicted"/>
<accession>A0A7I7QRC4</accession>
<dbReference type="Pfam" id="PF01019">
    <property type="entry name" value="G_glu_transpept"/>
    <property type="match status" value="1"/>
</dbReference>
<evidence type="ECO:0000313" key="2">
    <source>
        <dbReference type="Proteomes" id="UP000467193"/>
    </source>
</evidence>
<sequence length="533" mass="54939">MPTSRPGAFTGAIATPHVAATDAAVAILRDGGSAVDAAIAAAAVLTVVYPHNVALGGDLIALVRTPDGEVRCINASGWSGAATDVAAMQDRHGAALPDRGADTVTVPGGIRGWEALREFGSRLPWARLLAPAERVARDGAPVAASLHAHLADPENADLHGLEDFDRVFRPGGRLLQRGETFRQPELAATFAALARGGPDEFYAGALADRTVEFLRSRGSVLDAADFADFAPEVTDPISIDFGGLTVHTSPPNTHGFAMLRALRALDELGTESPLGAGIGTLMRVFHHANRLRTDFVADPRVSPVDVDALIYGDLRAATSLMDVTASVGSVPGGDTVGVAAADGDGTAVSLIQSVYHAFGSGLIDPATGILFHDRGTSFSLQSESPNLLAPRKRPLHTLMPMLVTDDGDLRYVLATMGGQGQPQILTQVFLRMVAGASAADAVAAPRAVVGRQVVGATGDSVVVEADADRVALDALHDSGLSVREVPRHTEGLGQANVVAVDASGAFTAAADPRADGSGTVVQYARPERGTAAG</sequence>
<organism evidence="1 2">
    <name type="scientific">Mycolicibacterium sediminis</name>
    <dbReference type="NCBI Taxonomy" id="1286180"/>
    <lineage>
        <taxon>Bacteria</taxon>
        <taxon>Bacillati</taxon>
        <taxon>Actinomycetota</taxon>
        <taxon>Actinomycetes</taxon>
        <taxon>Mycobacteriales</taxon>
        <taxon>Mycobacteriaceae</taxon>
        <taxon>Mycolicibacterium</taxon>
    </lineage>
</organism>
<dbReference type="AlphaFoldDB" id="A0A7I7QRC4"/>
<dbReference type="PANTHER" id="PTHR43881">
    <property type="entry name" value="GAMMA-GLUTAMYLTRANSPEPTIDASE (AFU_ORTHOLOGUE AFUA_4G13580)"/>
    <property type="match status" value="1"/>
</dbReference>
<dbReference type="PANTHER" id="PTHR43881:SF1">
    <property type="entry name" value="GAMMA-GLUTAMYLTRANSPEPTIDASE (AFU_ORTHOLOGUE AFUA_4G13580)"/>
    <property type="match status" value="1"/>
</dbReference>
<protein>
    <submittedName>
        <fullName evidence="1">Gamma-glutamyltranspeptidase</fullName>
    </submittedName>
</protein>
<dbReference type="InterPro" id="IPR029055">
    <property type="entry name" value="Ntn_hydrolases_N"/>
</dbReference>
<dbReference type="InterPro" id="IPR043137">
    <property type="entry name" value="GGT_ssub_C"/>
</dbReference>
<dbReference type="RefSeq" id="WP_163797400.1">
    <property type="nucleotide sequence ID" value="NZ_AP022588.1"/>
</dbReference>
<dbReference type="Gene3D" id="3.60.20.40">
    <property type="match status" value="1"/>
</dbReference>